<sequence length="167" mass="18311">MADSPDPKPPSPKAEVAKVVPRTEPVALFRESGLPLEALPFSLHRLSATLVLSQYLLYHLGTKIVCMLGNTNQTNDSRVAYTALQHSACTRLASMLDQLLLSAGPFKLQELLISMLQVFAKHSSRAYRATDKLSVLRKERSSWNHSSSVALSTSCIAMVRSTMVSLV</sequence>
<keyword evidence="2" id="KW-1185">Reference proteome</keyword>
<gene>
    <name evidence="1" type="ORF">Ctob_009671</name>
</gene>
<accession>A0A0M0JCX4</accession>
<organism evidence="1 2">
    <name type="scientific">Chrysochromulina tobinii</name>
    <dbReference type="NCBI Taxonomy" id="1460289"/>
    <lineage>
        <taxon>Eukaryota</taxon>
        <taxon>Haptista</taxon>
        <taxon>Haptophyta</taxon>
        <taxon>Prymnesiophyceae</taxon>
        <taxon>Prymnesiales</taxon>
        <taxon>Chrysochromulinaceae</taxon>
        <taxon>Chrysochromulina</taxon>
    </lineage>
</organism>
<evidence type="ECO:0000313" key="2">
    <source>
        <dbReference type="Proteomes" id="UP000037460"/>
    </source>
</evidence>
<dbReference type="AlphaFoldDB" id="A0A0M0JCX4"/>
<proteinExistence type="predicted"/>
<protein>
    <submittedName>
        <fullName evidence="1">Uncharacterized protein</fullName>
    </submittedName>
</protein>
<reference evidence="2" key="1">
    <citation type="journal article" date="2015" name="PLoS Genet.">
        <title>Genome Sequence and Transcriptome Analyses of Chrysochromulina tobin: Metabolic Tools for Enhanced Algal Fitness in the Prominent Order Prymnesiales (Haptophyceae).</title>
        <authorList>
            <person name="Hovde B.T."/>
            <person name="Deodato C.R."/>
            <person name="Hunsperger H.M."/>
            <person name="Ryken S.A."/>
            <person name="Yost W."/>
            <person name="Jha R.K."/>
            <person name="Patterson J."/>
            <person name="Monnat R.J. Jr."/>
            <person name="Barlow S.B."/>
            <person name="Starkenburg S.R."/>
            <person name="Cattolico R.A."/>
        </authorList>
    </citation>
    <scope>NUCLEOTIDE SEQUENCE</scope>
    <source>
        <strain evidence="2">CCMP291</strain>
    </source>
</reference>
<evidence type="ECO:0000313" key="1">
    <source>
        <dbReference type="EMBL" id="KOO24058.1"/>
    </source>
</evidence>
<name>A0A0M0JCX4_9EUKA</name>
<dbReference type="EMBL" id="JWZX01003131">
    <property type="protein sequence ID" value="KOO24058.1"/>
    <property type="molecule type" value="Genomic_DNA"/>
</dbReference>
<comment type="caution">
    <text evidence="1">The sequence shown here is derived from an EMBL/GenBank/DDBJ whole genome shotgun (WGS) entry which is preliminary data.</text>
</comment>
<dbReference type="Proteomes" id="UP000037460">
    <property type="component" value="Unassembled WGS sequence"/>
</dbReference>